<evidence type="ECO:0000256" key="3">
    <source>
        <dbReference type="ARBA" id="ARBA00022676"/>
    </source>
</evidence>
<dbReference type="EMBL" id="QRAP01000001">
    <property type="protein sequence ID" value="RDK96878.1"/>
    <property type="molecule type" value="Genomic_DNA"/>
</dbReference>
<gene>
    <name evidence="10" type="ORF">C8D90_101314</name>
</gene>
<evidence type="ECO:0000313" key="11">
    <source>
        <dbReference type="Proteomes" id="UP000254848"/>
    </source>
</evidence>
<keyword evidence="3 10" id="KW-0328">Glycosyltransferase</keyword>
<organism evidence="10 11">
    <name type="scientific">Enterobacillus tribolii</name>
    <dbReference type="NCBI Taxonomy" id="1487935"/>
    <lineage>
        <taxon>Bacteria</taxon>
        <taxon>Pseudomonadati</taxon>
        <taxon>Pseudomonadota</taxon>
        <taxon>Gammaproteobacteria</taxon>
        <taxon>Enterobacterales</taxon>
        <taxon>Hafniaceae</taxon>
        <taxon>Enterobacillus</taxon>
    </lineage>
</organism>
<proteinExistence type="predicted"/>
<feature type="transmembrane region" description="Helical" evidence="8">
    <location>
        <begin position="12"/>
        <end position="32"/>
    </location>
</feature>
<keyword evidence="2" id="KW-1003">Cell membrane</keyword>
<accession>A0A370R371</accession>
<evidence type="ECO:0000256" key="6">
    <source>
        <dbReference type="ARBA" id="ARBA00022989"/>
    </source>
</evidence>
<sequence>MALGEMKRMTRRLLFLWVLGYALIWTLITVYLDPAVPYDAVEALNWAQNAQWGSPKNPWLVGVMMRPALWLPSNVYWYAAHFLAIAAGMAGTWLLARRLSGSDRLAWLALLTLNLSGLINVDIISYNDNYLLVMLWPWMMLFYLLAITRNARWWLAFAVTAGLAAMAKYSSLAFIGLIFLSTLISPHIRSCYRRPVFYVALFIAAALIVPNLFWLWQHDFAAFRWVDSQIQAGLNPGLIITLLSVFYPLLFLGGMLYAGGARLHWPTPWAHRALLVIYLLPLLLISGWFLLHDGGRLTEWLQPFFILAPALMVGCARPVPECLARRYVVALFGAALVVVAGYAAVMYANIANAGQKMSGIIPFSHEMDRLWRDAYGTPLTYVGGDHLSQWLTFYVPSHPQTLTRWRNKTRPNVYNAHITYPQIVRHGALLVGKHGVPCSAETFGTVRRDWPGLRIDHVRQIVFQEDPAHTALPLCIALVKPAP</sequence>
<dbReference type="PANTHER" id="PTHR33908">
    <property type="entry name" value="MANNOSYLTRANSFERASE YKCB-RELATED"/>
    <property type="match status" value="1"/>
</dbReference>
<feature type="domain" description="Glycosyltransferase RgtA/B/C/D-like" evidence="9">
    <location>
        <begin position="78"/>
        <end position="214"/>
    </location>
</feature>
<evidence type="ECO:0000259" key="9">
    <source>
        <dbReference type="Pfam" id="PF13231"/>
    </source>
</evidence>
<keyword evidence="11" id="KW-1185">Reference proteome</keyword>
<keyword evidence="5 8" id="KW-0812">Transmembrane</keyword>
<dbReference type="GO" id="GO:0016763">
    <property type="term" value="F:pentosyltransferase activity"/>
    <property type="evidence" value="ECO:0007669"/>
    <property type="project" value="TreeGrafter"/>
</dbReference>
<dbReference type="InterPro" id="IPR050297">
    <property type="entry name" value="LipidA_mod_glycosyltrf_83"/>
</dbReference>
<protein>
    <submittedName>
        <fullName evidence="10">Dolichyl-phosphate-mannose-protein mannosyltransferase</fullName>
    </submittedName>
</protein>
<feature type="transmembrane region" description="Helical" evidence="8">
    <location>
        <begin position="154"/>
        <end position="184"/>
    </location>
</feature>
<evidence type="ECO:0000313" key="10">
    <source>
        <dbReference type="EMBL" id="RDK96878.1"/>
    </source>
</evidence>
<name>A0A370R371_9GAMM</name>
<evidence type="ECO:0000256" key="8">
    <source>
        <dbReference type="SAM" id="Phobius"/>
    </source>
</evidence>
<feature type="transmembrane region" description="Helical" evidence="8">
    <location>
        <begin position="303"/>
        <end position="320"/>
    </location>
</feature>
<dbReference type="InterPro" id="IPR038731">
    <property type="entry name" value="RgtA/B/C-like"/>
</dbReference>
<keyword evidence="7 8" id="KW-0472">Membrane</keyword>
<dbReference type="GO" id="GO:0005886">
    <property type="term" value="C:plasma membrane"/>
    <property type="evidence" value="ECO:0007669"/>
    <property type="project" value="UniProtKB-SubCell"/>
</dbReference>
<comment type="subcellular location">
    <subcellularLocation>
        <location evidence="1">Cell membrane</location>
        <topology evidence="1">Multi-pass membrane protein</topology>
    </subcellularLocation>
</comment>
<evidence type="ECO:0000256" key="7">
    <source>
        <dbReference type="ARBA" id="ARBA00023136"/>
    </source>
</evidence>
<evidence type="ECO:0000256" key="5">
    <source>
        <dbReference type="ARBA" id="ARBA00022692"/>
    </source>
</evidence>
<comment type="caution">
    <text evidence="10">The sequence shown here is derived from an EMBL/GenBank/DDBJ whole genome shotgun (WGS) entry which is preliminary data.</text>
</comment>
<feature type="transmembrane region" description="Helical" evidence="8">
    <location>
        <begin position="75"/>
        <end position="96"/>
    </location>
</feature>
<dbReference type="AlphaFoldDB" id="A0A370R371"/>
<feature type="transmembrane region" description="Helical" evidence="8">
    <location>
        <begin position="326"/>
        <end position="348"/>
    </location>
</feature>
<evidence type="ECO:0000256" key="2">
    <source>
        <dbReference type="ARBA" id="ARBA00022475"/>
    </source>
</evidence>
<feature type="transmembrane region" description="Helical" evidence="8">
    <location>
        <begin position="196"/>
        <end position="216"/>
    </location>
</feature>
<feature type="transmembrane region" description="Helical" evidence="8">
    <location>
        <begin position="237"/>
        <end position="257"/>
    </location>
</feature>
<dbReference type="Proteomes" id="UP000254848">
    <property type="component" value="Unassembled WGS sequence"/>
</dbReference>
<keyword evidence="6 8" id="KW-1133">Transmembrane helix</keyword>
<dbReference type="Pfam" id="PF13231">
    <property type="entry name" value="PMT_2"/>
    <property type="match status" value="1"/>
</dbReference>
<dbReference type="PANTHER" id="PTHR33908:SF9">
    <property type="entry name" value="BLL5595 PROTEIN"/>
    <property type="match status" value="1"/>
</dbReference>
<evidence type="ECO:0000256" key="1">
    <source>
        <dbReference type="ARBA" id="ARBA00004651"/>
    </source>
</evidence>
<feature type="transmembrane region" description="Helical" evidence="8">
    <location>
        <begin position="130"/>
        <end position="147"/>
    </location>
</feature>
<dbReference type="GO" id="GO:0009103">
    <property type="term" value="P:lipopolysaccharide biosynthetic process"/>
    <property type="evidence" value="ECO:0007669"/>
    <property type="project" value="UniProtKB-ARBA"/>
</dbReference>
<keyword evidence="4 10" id="KW-0808">Transferase</keyword>
<feature type="transmembrane region" description="Helical" evidence="8">
    <location>
        <begin position="269"/>
        <end position="291"/>
    </location>
</feature>
<evidence type="ECO:0000256" key="4">
    <source>
        <dbReference type="ARBA" id="ARBA00022679"/>
    </source>
</evidence>
<reference evidence="10 11" key="1">
    <citation type="submission" date="2018-07" db="EMBL/GenBank/DDBJ databases">
        <title>Genomic Encyclopedia of Type Strains, Phase IV (KMG-IV): sequencing the most valuable type-strain genomes for metagenomic binning, comparative biology and taxonomic classification.</title>
        <authorList>
            <person name="Goeker M."/>
        </authorList>
    </citation>
    <scope>NUCLEOTIDE SEQUENCE [LARGE SCALE GENOMIC DNA]</scope>
    <source>
        <strain evidence="10 11">DSM 103736</strain>
    </source>
</reference>